<reference evidence="7" key="1">
    <citation type="submission" date="2020-06" db="EMBL/GenBank/DDBJ databases">
        <title>Haloterrigena sp. nov., an extremely halophilic archaeon isolated from a saline sediment.</title>
        <authorList>
            <person name="Liu B.-B."/>
        </authorList>
    </citation>
    <scope>NUCLEOTIDE SEQUENCE</scope>
    <source>
        <strain evidence="7">SYSU A121-1</strain>
    </source>
</reference>
<keyword evidence="2" id="KW-0479">Metal-binding</keyword>
<protein>
    <submittedName>
        <fullName evidence="7">Succinylglutamate desuccinylase/aspartoacylase family protein</fullName>
    </submittedName>
</protein>
<dbReference type="EMBL" id="JABURA010000001">
    <property type="protein sequence ID" value="NUB91390.1"/>
    <property type="molecule type" value="Genomic_DNA"/>
</dbReference>
<evidence type="ECO:0000313" key="7">
    <source>
        <dbReference type="EMBL" id="NUB91390.1"/>
    </source>
</evidence>
<dbReference type="InterPro" id="IPR053138">
    <property type="entry name" value="N-alpha-Ac-DABA_deacetylase"/>
</dbReference>
<evidence type="ECO:0000256" key="4">
    <source>
        <dbReference type="ARBA" id="ARBA00022833"/>
    </source>
</evidence>
<feature type="compositionally biased region" description="Acidic residues" evidence="5">
    <location>
        <begin position="272"/>
        <end position="362"/>
    </location>
</feature>
<dbReference type="SUPFAM" id="SSF53187">
    <property type="entry name" value="Zn-dependent exopeptidases"/>
    <property type="match status" value="1"/>
</dbReference>
<sequence length="455" mass="47377">MQRNALSRRSVLSFAGACAIAGAGATAVDGAQADGTSRESFTIREGTAEETTVYVTSADVDGPTVVVIGGVHGNEVAGYTATGAIADWEIGAGTLVTIPKANAAAVENGTRTADDGVDLNRQFLEGREPGTDLARALWSVVVEYDPDVVIDLHESTGIYANDPVDGVGQAIFHSDGEAAAAAADAAEYVTRNYVDDQALAFQTGPFSSPDNDPRGLLVHKAARDLGADAFLAETLSTGVPLETRVQWHSAIVERLLTDDLRLEAADGNSGSEENETDDGSEENESDDGADENESDDGADENESDDGADENESDDGADENETDDGADENETDDGEAGEDETNEEDATDEAEADENESAEDETAAEAPVASITACPRNFVGSALESGQTVQLDASGSKARGGEIVRYEWDVGQTAQFDKTGETITVTVGTNVRDTIVLRVTTADGATDTDSITLSTN</sequence>
<evidence type="ECO:0000256" key="5">
    <source>
        <dbReference type="SAM" id="MobiDB-lite"/>
    </source>
</evidence>
<evidence type="ECO:0000259" key="6">
    <source>
        <dbReference type="Pfam" id="PF24827"/>
    </source>
</evidence>
<dbReference type="GO" id="GO:0046872">
    <property type="term" value="F:metal ion binding"/>
    <property type="evidence" value="ECO:0007669"/>
    <property type="project" value="UniProtKB-KW"/>
</dbReference>
<dbReference type="PROSITE" id="PS51318">
    <property type="entry name" value="TAT"/>
    <property type="match status" value="1"/>
</dbReference>
<dbReference type="AlphaFoldDB" id="A0A8J8KBJ6"/>
<dbReference type="Pfam" id="PF24827">
    <property type="entry name" value="AstE_AspA_cat"/>
    <property type="match status" value="1"/>
</dbReference>
<dbReference type="InterPro" id="IPR013783">
    <property type="entry name" value="Ig-like_fold"/>
</dbReference>
<keyword evidence="4" id="KW-0862">Zinc</keyword>
<feature type="domain" description="Succinylglutamate desuccinylase/Aspartoacylase catalytic" evidence="6">
    <location>
        <begin position="61"/>
        <end position="233"/>
    </location>
</feature>
<dbReference type="PANTHER" id="PTHR37326:SF1">
    <property type="entry name" value="BLL3975 PROTEIN"/>
    <property type="match status" value="1"/>
</dbReference>
<proteinExistence type="predicted"/>
<feature type="region of interest" description="Disordered" evidence="5">
    <location>
        <begin position="262"/>
        <end position="369"/>
    </location>
</feature>
<dbReference type="RefSeq" id="WP_174701968.1">
    <property type="nucleotide sequence ID" value="NZ_JABURA010000001.1"/>
</dbReference>
<dbReference type="InterPro" id="IPR006311">
    <property type="entry name" value="TAT_signal"/>
</dbReference>
<evidence type="ECO:0000256" key="3">
    <source>
        <dbReference type="ARBA" id="ARBA00022801"/>
    </source>
</evidence>
<comment type="caution">
    <text evidence="7">The sequence shown here is derived from an EMBL/GenBank/DDBJ whole genome shotgun (WGS) entry which is preliminary data.</text>
</comment>
<dbReference type="PANTHER" id="PTHR37326">
    <property type="entry name" value="BLL3975 PROTEIN"/>
    <property type="match status" value="1"/>
</dbReference>
<dbReference type="InterPro" id="IPR055438">
    <property type="entry name" value="AstE_AspA_cat"/>
</dbReference>
<dbReference type="Gene3D" id="3.40.630.10">
    <property type="entry name" value="Zn peptidases"/>
    <property type="match status" value="1"/>
</dbReference>
<dbReference type="GO" id="GO:0016788">
    <property type="term" value="F:hydrolase activity, acting on ester bonds"/>
    <property type="evidence" value="ECO:0007669"/>
    <property type="project" value="InterPro"/>
</dbReference>
<evidence type="ECO:0000313" key="8">
    <source>
        <dbReference type="Proteomes" id="UP000728647"/>
    </source>
</evidence>
<gene>
    <name evidence="7" type="ORF">HT576_10215</name>
</gene>
<dbReference type="Gene3D" id="2.60.40.10">
    <property type="entry name" value="Immunoglobulins"/>
    <property type="match status" value="1"/>
</dbReference>
<keyword evidence="3" id="KW-0378">Hydrolase</keyword>
<name>A0A8J8KBJ6_9EURY</name>
<dbReference type="OrthoDB" id="170089at2157"/>
<evidence type="ECO:0000256" key="2">
    <source>
        <dbReference type="ARBA" id="ARBA00022723"/>
    </source>
</evidence>
<evidence type="ECO:0000256" key="1">
    <source>
        <dbReference type="ARBA" id="ARBA00001947"/>
    </source>
</evidence>
<organism evidence="7 8">
    <name type="scientific">Haloterrigena gelatinilytica</name>
    <dbReference type="NCBI Taxonomy" id="2741724"/>
    <lineage>
        <taxon>Archaea</taxon>
        <taxon>Methanobacteriati</taxon>
        <taxon>Methanobacteriota</taxon>
        <taxon>Stenosarchaea group</taxon>
        <taxon>Halobacteria</taxon>
        <taxon>Halobacteriales</taxon>
        <taxon>Natrialbaceae</taxon>
        <taxon>Haloterrigena</taxon>
    </lineage>
</organism>
<accession>A0A8J8KBJ6</accession>
<comment type="cofactor">
    <cofactor evidence="1">
        <name>Zn(2+)</name>
        <dbReference type="ChEBI" id="CHEBI:29105"/>
    </cofactor>
</comment>
<dbReference type="Proteomes" id="UP000728647">
    <property type="component" value="Unassembled WGS sequence"/>
</dbReference>